<reference evidence="1" key="1">
    <citation type="submission" date="2021-04" db="EMBL/GenBank/DDBJ databases">
        <authorList>
            <person name="Chebbi M.A.C M."/>
        </authorList>
    </citation>
    <scope>NUCLEOTIDE SEQUENCE</scope>
</reference>
<comment type="caution">
    <text evidence="1">The sequence shown here is derived from an EMBL/GenBank/DDBJ whole genome shotgun (WGS) entry which is preliminary data.</text>
</comment>
<accession>A0A8J2HTF5</accession>
<keyword evidence="2" id="KW-1185">Reference proteome</keyword>
<protein>
    <submittedName>
        <fullName evidence="1">Uncharacterized protein</fullName>
    </submittedName>
</protein>
<evidence type="ECO:0000313" key="2">
    <source>
        <dbReference type="Proteomes" id="UP000786811"/>
    </source>
</evidence>
<gene>
    <name evidence="1" type="ORF">HICCMSTLAB_LOCUS13089</name>
</gene>
<dbReference type="EMBL" id="CAJNRD030001124">
    <property type="protein sequence ID" value="CAG5108141.1"/>
    <property type="molecule type" value="Genomic_DNA"/>
</dbReference>
<organism evidence="1 2">
    <name type="scientific">Cotesia congregata</name>
    <name type="common">Parasitoid wasp</name>
    <name type="synonym">Apanteles congregatus</name>
    <dbReference type="NCBI Taxonomy" id="51543"/>
    <lineage>
        <taxon>Eukaryota</taxon>
        <taxon>Metazoa</taxon>
        <taxon>Ecdysozoa</taxon>
        <taxon>Arthropoda</taxon>
        <taxon>Hexapoda</taxon>
        <taxon>Insecta</taxon>
        <taxon>Pterygota</taxon>
        <taxon>Neoptera</taxon>
        <taxon>Endopterygota</taxon>
        <taxon>Hymenoptera</taxon>
        <taxon>Apocrita</taxon>
        <taxon>Ichneumonoidea</taxon>
        <taxon>Braconidae</taxon>
        <taxon>Microgastrinae</taxon>
        <taxon>Cotesia</taxon>
    </lineage>
</organism>
<name>A0A8J2HTF5_COTCN</name>
<dbReference type="AlphaFoldDB" id="A0A8J2HTF5"/>
<dbReference type="Proteomes" id="UP000786811">
    <property type="component" value="Unassembled WGS sequence"/>
</dbReference>
<evidence type="ECO:0000313" key="1">
    <source>
        <dbReference type="EMBL" id="CAG5108141.1"/>
    </source>
</evidence>
<proteinExistence type="predicted"/>
<dbReference type="OrthoDB" id="6926727at2759"/>
<sequence length="219" mass="24842">MQVASRLCYCQPGSSNGSFHVKSTDSWNRPLPIWMKFGHKADALIIRPVEKAIYAEILRRIKNEVPNEQVCNTVDKIRKTKDGDMLIELSRKSTDKGQALQKTIQSILKEEAKKHGNYPERQSDYLVMCVDANILTLEERRICASVILLLGLLKGNIFCPRFLQQIPISVPQVSTRSALPFYPPIARNNISMASPLCRILNICNYIAENCNDIDFLGYN</sequence>